<protein>
    <submittedName>
        <fullName evidence="1">Uncharacterized protein</fullName>
    </submittedName>
</protein>
<proteinExistence type="predicted"/>
<dbReference type="EMBL" id="JBEXAC010000002">
    <property type="protein sequence ID" value="MET6999140.1"/>
    <property type="molecule type" value="Genomic_DNA"/>
</dbReference>
<gene>
    <name evidence="1" type="ORF">ABR189_17260</name>
</gene>
<name>A0ABV2T9X6_9BACT</name>
<keyword evidence="2" id="KW-1185">Reference proteome</keyword>
<organism evidence="1 2">
    <name type="scientific">Chitinophaga defluvii</name>
    <dbReference type="NCBI Taxonomy" id="3163343"/>
    <lineage>
        <taxon>Bacteria</taxon>
        <taxon>Pseudomonadati</taxon>
        <taxon>Bacteroidota</taxon>
        <taxon>Chitinophagia</taxon>
        <taxon>Chitinophagales</taxon>
        <taxon>Chitinophagaceae</taxon>
        <taxon>Chitinophaga</taxon>
    </lineage>
</organism>
<comment type="caution">
    <text evidence="1">The sequence shown here is derived from an EMBL/GenBank/DDBJ whole genome shotgun (WGS) entry which is preliminary data.</text>
</comment>
<accession>A0ABV2T9X6</accession>
<reference evidence="1 2" key="1">
    <citation type="submission" date="2024-06" db="EMBL/GenBank/DDBJ databases">
        <title>Chitinophaga defluvii sp. nov., isolated from municipal sewage.</title>
        <authorList>
            <person name="Zhang L."/>
        </authorList>
    </citation>
    <scope>NUCLEOTIDE SEQUENCE [LARGE SCALE GENOMIC DNA]</scope>
    <source>
        <strain evidence="1 2">H8</strain>
    </source>
</reference>
<evidence type="ECO:0000313" key="2">
    <source>
        <dbReference type="Proteomes" id="UP001549749"/>
    </source>
</evidence>
<dbReference type="Proteomes" id="UP001549749">
    <property type="component" value="Unassembled WGS sequence"/>
</dbReference>
<evidence type="ECO:0000313" key="1">
    <source>
        <dbReference type="EMBL" id="MET6999140.1"/>
    </source>
</evidence>
<sequence length="124" mass="13491">MRYSYLLASNISFEGYNAGDIKTTFLKDNVAVGTSRADTISITISSVTQSAVLRYTITEKDAVKNVYGQEFKPVIGVKLDALVLLAGTPVPVGTISTNYYAKGAGLIQVDRETDTTRLKSYTIR</sequence>
<dbReference type="RefSeq" id="WP_354661708.1">
    <property type="nucleotide sequence ID" value="NZ_JBEXAC010000002.1"/>
</dbReference>